<gene>
    <name evidence="3" type="ORF">B0T24DRAFT_295832</name>
</gene>
<dbReference type="InterPro" id="IPR036887">
    <property type="entry name" value="HTH_APSES_sf"/>
</dbReference>
<dbReference type="EMBL" id="JAULSN010000004">
    <property type="protein sequence ID" value="KAK3374446.1"/>
    <property type="molecule type" value="Genomic_DNA"/>
</dbReference>
<dbReference type="GO" id="GO:0030907">
    <property type="term" value="C:MBF transcription complex"/>
    <property type="evidence" value="ECO:0007669"/>
    <property type="project" value="TreeGrafter"/>
</dbReference>
<dbReference type="GO" id="GO:0000981">
    <property type="term" value="F:DNA-binding transcription factor activity, RNA polymerase II-specific"/>
    <property type="evidence" value="ECO:0007669"/>
    <property type="project" value="UniProtKB-ARBA"/>
</dbReference>
<dbReference type="AlphaFoldDB" id="A0AAE0KED5"/>
<feature type="compositionally biased region" description="Low complexity" evidence="1">
    <location>
        <begin position="633"/>
        <end position="649"/>
    </location>
</feature>
<dbReference type="InterPro" id="IPR003163">
    <property type="entry name" value="Tscrpt_reg_HTH_APSES-type"/>
</dbReference>
<name>A0AAE0KED5_9PEZI</name>
<dbReference type="GO" id="GO:0033309">
    <property type="term" value="C:SBF transcription complex"/>
    <property type="evidence" value="ECO:0007669"/>
    <property type="project" value="TreeGrafter"/>
</dbReference>
<feature type="region of interest" description="Disordered" evidence="1">
    <location>
        <begin position="274"/>
        <end position="353"/>
    </location>
</feature>
<evidence type="ECO:0000313" key="4">
    <source>
        <dbReference type="Proteomes" id="UP001287356"/>
    </source>
</evidence>
<evidence type="ECO:0000259" key="2">
    <source>
        <dbReference type="PROSITE" id="PS51299"/>
    </source>
</evidence>
<feature type="compositionally biased region" description="Low complexity" evidence="1">
    <location>
        <begin position="441"/>
        <end position="463"/>
    </location>
</feature>
<sequence length="676" mass="74579">MTAARHPHANTAIMLPLACLLNPDPSPGPQPEPCQTPGIPSHRLPSHADQPVVLHRRLIDGRSMAKESKLISSSKPKGVINFYPFEEGLDEASLREIRKFHVEPLGEISKTCRRIPYNSGKKDFFRKTGRESFEVFQYDFRVPGADKPYTVMWDYNVGLVRMTPFFKCCKYSKTTPAKMLNVNPGLRDITHSITGGSIEAQGYWMPFACAKAVCATFCCSIAGALIPIFGPLFPSQCIPLEAPEKARMLISPEIVAQSRRDAADNLRIITKIGLLPSPTPSTRSSSPQSHSQERRPNSSQEMRLNKGLDVDSSPYFSATDTDIDHQEVRSRYVFGRGPPPLRNGPTSAASSMHTPGWTAVNQSSMVRHHYAQYAAAAPPRFPVGMPLSSDQNSRHETADPYLSAIPRTAAGSGRQQSHRQHFRQPLPTMRSRRYSTHNRNGSGSSIGSSDRLSQYSGQLQLSLHVHRRGKRSVSQLGDDDDDDDSYSRSFHDDEYDASESLSESSPTITMAAEDGNDEHLAGRAHHHRRILLPPLPPFATISPRLAQGLDRQTTTNSNEEDDSRSSDRVASEKDAAMALMHLRALNSQTRQADDGIEAARRQSRDQRTSKGGSISQDSAPTSPSRRVATAPRSSPSTVVGSAAVAVTSDADGEDDDTDIRSSYSRRRLKRRRTVSM</sequence>
<dbReference type="SUPFAM" id="SSF54616">
    <property type="entry name" value="DNA-binding domain of Mlu1-box binding protein MBP1"/>
    <property type="match status" value="1"/>
</dbReference>
<feature type="compositionally biased region" description="Basic and acidic residues" evidence="1">
    <location>
        <begin position="591"/>
        <end position="608"/>
    </location>
</feature>
<dbReference type="InterPro" id="IPR051642">
    <property type="entry name" value="SWI6-like"/>
</dbReference>
<feature type="region of interest" description="Disordered" evidence="1">
    <location>
        <begin position="585"/>
        <end position="676"/>
    </location>
</feature>
<feature type="compositionally biased region" description="Basic residues" evidence="1">
    <location>
        <begin position="663"/>
        <end position="676"/>
    </location>
</feature>
<feature type="compositionally biased region" description="Polar residues" evidence="1">
    <location>
        <begin position="609"/>
        <end position="624"/>
    </location>
</feature>
<evidence type="ECO:0000313" key="3">
    <source>
        <dbReference type="EMBL" id="KAK3374446.1"/>
    </source>
</evidence>
<dbReference type="Proteomes" id="UP001287356">
    <property type="component" value="Unassembled WGS sequence"/>
</dbReference>
<feature type="domain" description="HTH APSES-type" evidence="2">
    <location>
        <begin position="122"/>
        <end position="240"/>
    </location>
</feature>
<dbReference type="Gene3D" id="3.10.260.10">
    <property type="entry name" value="Transcription regulator HTH, APSES-type DNA-binding domain"/>
    <property type="match status" value="1"/>
</dbReference>
<feature type="region of interest" description="Disordered" evidence="1">
    <location>
        <begin position="549"/>
        <end position="571"/>
    </location>
</feature>
<keyword evidence="4" id="KW-1185">Reference proteome</keyword>
<evidence type="ECO:0000256" key="1">
    <source>
        <dbReference type="SAM" id="MobiDB-lite"/>
    </source>
</evidence>
<feature type="region of interest" description="Disordered" evidence="1">
    <location>
        <begin position="24"/>
        <end position="46"/>
    </location>
</feature>
<reference evidence="3" key="2">
    <citation type="submission" date="2023-06" db="EMBL/GenBank/DDBJ databases">
        <authorList>
            <consortium name="Lawrence Berkeley National Laboratory"/>
            <person name="Haridas S."/>
            <person name="Hensen N."/>
            <person name="Bonometti L."/>
            <person name="Westerberg I."/>
            <person name="Brannstrom I.O."/>
            <person name="Guillou S."/>
            <person name="Cros-Aarteil S."/>
            <person name="Calhoun S."/>
            <person name="Kuo A."/>
            <person name="Mondo S."/>
            <person name="Pangilinan J."/>
            <person name="Riley R."/>
            <person name="Labutti K."/>
            <person name="Andreopoulos B."/>
            <person name="Lipzen A."/>
            <person name="Chen C."/>
            <person name="Yanf M."/>
            <person name="Daum C."/>
            <person name="Ng V."/>
            <person name="Clum A."/>
            <person name="Steindorff A."/>
            <person name="Ohm R."/>
            <person name="Martin F."/>
            <person name="Silar P."/>
            <person name="Natvig D."/>
            <person name="Lalanne C."/>
            <person name="Gautier V."/>
            <person name="Ament-Velasquez S.L."/>
            <person name="Kruys A."/>
            <person name="Hutchinson M.I."/>
            <person name="Powell A.J."/>
            <person name="Barry K."/>
            <person name="Miller A.N."/>
            <person name="Grigoriev I.V."/>
            <person name="Debuchy R."/>
            <person name="Gladieux P."/>
            <person name="Thoren M.H."/>
            <person name="Johannesson H."/>
        </authorList>
    </citation>
    <scope>NUCLEOTIDE SEQUENCE</scope>
    <source>
        <strain evidence="3">CBS 958.72</strain>
    </source>
</reference>
<feature type="compositionally biased region" description="Pro residues" evidence="1">
    <location>
        <begin position="24"/>
        <end position="34"/>
    </location>
</feature>
<dbReference type="PANTHER" id="PTHR43828:SF5">
    <property type="entry name" value="TRANSCRIPTIONAL REPRESSOR XBP1"/>
    <property type="match status" value="1"/>
</dbReference>
<feature type="compositionally biased region" description="Low complexity" evidence="1">
    <location>
        <begin position="280"/>
        <end position="290"/>
    </location>
</feature>
<proteinExistence type="predicted"/>
<dbReference type="GO" id="GO:0003677">
    <property type="term" value="F:DNA binding"/>
    <property type="evidence" value="ECO:0007669"/>
    <property type="project" value="InterPro"/>
</dbReference>
<dbReference type="PANTHER" id="PTHR43828">
    <property type="entry name" value="ASPARAGINASE"/>
    <property type="match status" value="1"/>
</dbReference>
<dbReference type="PROSITE" id="PS51299">
    <property type="entry name" value="HTH_APSES"/>
    <property type="match status" value="1"/>
</dbReference>
<feature type="region of interest" description="Disordered" evidence="1">
    <location>
        <begin position="409"/>
        <end position="506"/>
    </location>
</feature>
<comment type="caution">
    <text evidence="3">The sequence shown here is derived from an EMBL/GenBank/DDBJ whole genome shotgun (WGS) entry which is preliminary data.</text>
</comment>
<feature type="compositionally biased region" description="Polar residues" evidence="1">
    <location>
        <begin position="344"/>
        <end position="353"/>
    </location>
</feature>
<organism evidence="3 4">
    <name type="scientific">Lasiosphaeria ovina</name>
    <dbReference type="NCBI Taxonomy" id="92902"/>
    <lineage>
        <taxon>Eukaryota</taxon>
        <taxon>Fungi</taxon>
        <taxon>Dikarya</taxon>
        <taxon>Ascomycota</taxon>
        <taxon>Pezizomycotina</taxon>
        <taxon>Sordariomycetes</taxon>
        <taxon>Sordariomycetidae</taxon>
        <taxon>Sordariales</taxon>
        <taxon>Lasiosphaeriaceae</taxon>
        <taxon>Lasiosphaeria</taxon>
    </lineage>
</organism>
<protein>
    <recommendedName>
        <fullName evidence="2">HTH APSES-type domain-containing protein</fullName>
    </recommendedName>
</protein>
<accession>A0AAE0KED5</accession>
<reference evidence="3" key="1">
    <citation type="journal article" date="2023" name="Mol. Phylogenet. Evol.">
        <title>Genome-scale phylogeny and comparative genomics of the fungal order Sordariales.</title>
        <authorList>
            <person name="Hensen N."/>
            <person name="Bonometti L."/>
            <person name="Westerberg I."/>
            <person name="Brannstrom I.O."/>
            <person name="Guillou S."/>
            <person name="Cros-Aarteil S."/>
            <person name="Calhoun S."/>
            <person name="Haridas S."/>
            <person name="Kuo A."/>
            <person name="Mondo S."/>
            <person name="Pangilinan J."/>
            <person name="Riley R."/>
            <person name="LaButti K."/>
            <person name="Andreopoulos B."/>
            <person name="Lipzen A."/>
            <person name="Chen C."/>
            <person name="Yan M."/>
            <person name="Daum C."/>
            <person name="Ng V."/>
            <person name="Clum A."/>
            <person name="Steindorff A."/>
            <person name="Ohm R.A."/>
            <person name="Martin F."/>
            <person name="Silar P."/>
            <person name="Natvig D.O."/>
            <person name="Lalanne C."/>
            <person name="Gautier V."/>
            <person name="Ament-Velasquez S.L."/>
            <person name="Kruys A."/>
            <person name="Hutchinson M.I."/>
            <person name="Powell A.J."/>
            <person name="Barry K."/>
            <person name="Miller A.N."/>
            <person name="Grigoriev I.V."/>
            <person name="Debuchy R."/>
            <person name="Gladieux P."/>
            <person name="Hiltunen Thoren M."/>
            <person name="Johannesson H."/>
        </authorList>
    </citation>
    <scope>NUCLEOTIDE SEQUENCE</scope>
    <source>
        <strain evidence="3">CBS 958.72</strain>
    </source>
</reference>